<comment type="caution">
    <text evidence="2">The sequence shown here is derived from an EMBL/GenBank/DDBJ whole genome shotgun (WGS) entry which is preliminary data.</text>
</comment>
<feature type="compositionally biased region" description="Basic and acidic residues" evidence="1">
    <location>
        <begin position="152"/>
        <end position="164"/>
    </location>
</feature>
<evidence type="ECO:0000313" key="3">
    <source>
        <dbReference type="Proteomes" id="UP000023152"/>
    </source>
</evidence>
<reference evidence="2 3" key="1">
    <citation type="journal article" date="2013" name="Curr. Biol.">
        <title>The Genome of the Foraminiferan Reticulomyxa filosa.</title>
        <authorList>
            <person name="Glockner G."/>
            <person name="Hulsmann N."/>
            <person name="Schleicher M."/>
            <person name="Noegel A.A."/>
            <person name="Eichinger L."/>
            <person name="Gallinger C."/>
            <person name="Pawlowski J."/>
            <person name="Sierra R."/>
            <person name="Euteneuer U."/>
            <person name="Pillet L."/>
            <person name="Moustafa A."/>
            <person name="Platzer M."/>
            <person name="Groth M."/>
            <person name="Szafranski K."/>
            <person name="Schliwa M."/>
        </authorList>
    </citation>
    <scope>NUCLEOTIDE SEQUENCE [LARGE SCALE GENOMIC DNA]</scope>
</reference>
<dbReference type="AlphaFoldDB" id="X6PBL7"/>
<dbReference type="EMBL" id="ASPP01001190">
    <property type="protein sequence ID" value="ETO35885.1"/>
    <property type="molecule type" value="Genomic_DNA"/>
</dbReference>
<feature type="compositionally biased region" description="Basic residues" evidence="1">
    <location>
        <begin position="182"/>
        <end position="194"/>
    </location>
</feature>
<name>X6PBL7_RETFI</name>
<feature type="region of interest" description="Disordered" evidence="1">
    <location>
        <begin position="141"/>
        <end position="194"/>
    </location>
</feature>
<organism evidence="2 3">
    <name type="scientific">Reticulomyxa filosa</name>
    <dbReference type="NCBI Taxonomy" id="46433"/>
    <lineage>
        <taxon>Eukaryota</taxon>
        <taxon>Sar</taxon>
        <taxon>Rhizaria</taxon>
        <taxon>Retaria</taxon>
        <taxon>Foraminifera</taxon>
        <taxon>Monothalamids</taxon>
        <taxon>Reticulomyxidae</taxon>
        <taxon>Reticulomyxa</taxon>
    </lineage>
</organism>
<evidence type="ECO:0000256" key="1">
    <source>
        <dbReference type="SAM" id="MobiDB-lite"/>
    </source>
</evidence>
<gene>
    <name evidence="2" type="ORF">RFI_01179</name>
</gene>
<protein>
    <submittedName>
        <fullName evidence="2">Uncharacterized protein</fullName>
    </submittedName>
</protein>
<evidence type="ECO:0000313" key="2">
    <source>
        <dbReference type="EMBL" id="ETO35885.1"/>
    </source>
</evidence>
<proteinExistence type="predicted"/>
<keyword evidence="3" id="KW-1185">Reference proteome</keyword>
<sequence length="194" mass="22436">MFKLSFIWSYSFFFFSKGKSTRKIAMPHVDGLKLILSSRTYSVDPNGDEKYLDLKNVIVFHYLKDLMLHLPSSFLKHKFSCWLRDSTQENDDTIHGNKSDPTQPLTKPLNLAILTTRQERSHDDAADNFLLMKQKLLYGTHRRSSKPNVDSHATDNGREAKETQTSKGFRSIKTSKWLPAFARKKKKSGKHNDK</sequence>
<feature type="compositionally biased region" description="Polar residues" evidence="1">
    <location>
        <begin position="165"/>
        <end position="174"/>
    </location>
</feature>
<dbReference type="Proteomes" id="UP000023152">
    <property type="component" value="Unassembled WGS sequence"/>
</dbReference>
<accession>X6PBL7</accession>